<evidence type="ECO:0000313" key="2">
    <source>
        <dbReference type="Proteomes" id="UP000614261"/>
    </source>
</evidence>
<evidence type="ECO:0000313" key="1">
    <source>
        <dbReference type="EMBL" id="GGB55858.1"/>
    </source>
</evidence>
<reference evidence="2" key="1">
    <citation type="journal article" date="2019" name="Int. J. Syst. Evol. Microbiol.">
        <title>The Global Catalogue of Microorganisms (GCM) 10K type strain sequencing project: providing services to taxonomists for standard genome sequencing and annotation.</title>
        <authorList>
            <consortium name="The Broad Institute Genomics Platform"/>
            <consortium name="The Broad Institute Genome Sequencing Center for Infectious Disease"/>
            <person name="Wu L."/>
            <person name="Ma J."/>
        </authorList>
    </citation>
    <scope>NUCLEOTIDE SEQUENCE [LARGE SCALE GENOMIC DNA]</scope>
    <source>
        <strain evidence="2">CGMCC 1.12851</strain>
    </source>
</reference>
<protein>
    <recommendedName>
        <fullName evidence="3">Glycosidase</fullName>
    </recommendedName>
</protein>
<dbReference type="InterPro" id="IPR021263">
    <property type="entry name" value="DUF2840"/>
</dbReference>
<name>A0ABQ1J0S2_9SPHN</name>
<dbReference type="EMBL" id="BMGD01000002">
    <property type="protein sequence ID" value="GGB55858.1"/>
    <property type="molecule type" value="Genomic_DNA"/>
</dbReference>
<evidence type="ECO:0008006" key="3">
    <source>
        <dbReference type="Google" id="ProtNLM"/>
    </source>
</evidence>
<comment type="caution">
    <text evidence="1">The sequence shown here is derived from an EMBL/GenBank/DDBJ whole genome shotgun (WGS) entry which is preliminary data.</text>
</comment>
<accession>A0ABQ1J0S2</accession>
<organism evidence="1 2">
    <name type="scientific">Blastomonas aquatica</name>
    <dbReference type="NCBI Taxonomy" id="1510276"/>
    <lineage>
        <taxon>Bacteria</taxon>
        <taxon>Pseudomonadati</taxon>
        <taxon>Pseudomonadota</taxon>
        <taxon>Alphaproteobacteria</taxon>
        <taxon>Sphingomonadales</taxon>
        <taxon>Sphingomonadaceae</taxon>
        <taxon>Blastomonas</taxon>
    </lineage>
</organism>
<keyword evidence="2" id="KW-1185">Reference proteome</keyword>
<dbReference type="Proteomes" id="UP000614261">
    <property type="component" value="Unassembled WGS sequence"/>
</dbReference>
<dbReference type="Pfam" id="PF11000">
    <property type="entry name" value="DUF2840"/>
    <property type="match status" value="1"/>
</dbReference>
<gene>
    <name evidence="1" type="ORF">GCM10010833_08200</name>
</gene>
<proteinExistence type="predicted"/>
<sequence>MFALVRCIFSDFGMTFACIDIVAAVAPGAPCTPWPFVRPGGDVLLHAETWPRVAQVLGAIDAVEAAGIDPCDASPYHWREIAGLLNEGRRFRPYTRARHAAWLRRRRLEP</sequence>